<reference evidence="4" key="1">
    <citation type="journal article" date="2019" name="Int. J. Syst. Evol. Microbiol.">
        <title>The Global Catalogue of Microorganisms (GCM) 10K type strain sequencing project: providing services to taxonomists for standard genome sequencing and annotation.</title>
        <authorList>
            <consortium name="The Broad Institute Genomics Platform"/>
            <consortium name="The Broad Institute Genome Sequencing Center for Infectious Disease"/>
            <person name="Wu L."/>
            <person name="Ma J."/>
        </authorList>
    </citation>
    <scope>NUCLEOTIDE SEQUENCE [LARGE SCALE GENOMIC DNA]</scope>
    <source>
        <strain evidence="4">JCM 10696</strain>
    </source>
</reference>
<feature type="domain" description="HTH merR-type" evidence="2">
    <location>
        <begin position="122"/>
        <end position="191"/>
    </location>
</feature>
<dbReference type="PROSITE" id="PS50937">
    <property type="entry name" value="HTH_MERR_2"/>
    <property type="match status" value="2"/>
</dbReference>
<organism evidence="3 4">
    <name type="scientific">Actinocorallia libanotica</name>
    <dbReference type="NCBI Taxonomy" id="46162"/>
    <lineage>
        <taxon>Bacteria</taxon>
        <taxon>Bacillati</taxon>
        <taxon>Actinomycetota</taxon>
        <taxon>Actinomycetes</taxon>
        <taxon>Streptosporangiales</taxon>
        <taxon>Thermomonosporaceae</taxon>
        <taxon>Actinocorallia</taxon>
    </lineage>
</organism>
<dbReference type="SUPFAM" id="SSF46955">
    <property type="entry name" value="Putative DNA-binding domain"/>
    <property type="match status" value="2"/>
</dbReference>
<dbReference type="EMBL" id="BAAAHH010000005">
    <property type="protein sequence ID" value="GAA0944966.1"/>
    <property type="molecule type" value="Genomic_DNA"/>
</dbReference>
<dbReference type="Pfam" id="PF13411">
    <property type="entry name" value="MerR_1"/>
    <property type="match status" value="1"/>
</dbReference>
<evidence type="ECO:0000256" key="1">
    <source>
        <dbReference type="ARBA" id="ARBA00023125"/>
    </source>
</evidence>
<dbReference type="InterPro" id="IPR000551">
    <property type="entry name" value="MerR-type_HTH_dom"/>
</dbReference>
<name>A0ABP4B750_9ACTN</name>
<dbReference type="Proteomes" id="UP001500665">
    <property type="component" value="Unassembled WGS sequence"/>
</dbReference>
<dbReference type="Gene3D" id="1.10.1660.10">
    <property type="match status" value="2"/>
</dbReference>
<dbReference type="PANTHER" id="PTHR30204:SF93">
    <property type="entry name" value="HTH MERR-TYPE DOMAIN-CONTAINING PROTEIN"/>
    <property type="match status" value="1"/>
</dbReference>
<evidence type="ECO:0000259" key="2">
    <source>
        <dbReference type="PROSITE" id="PS50937"/>
    </source>
</evidence>
<sequence length="233" mass="25946">MSERRLRPVDLAREHGISTQAVRNYEEDGILPAAERSPYGYRLYRPVHAEALRAFLALVPGHGHQVAADIMRAANQHDHETLFRLVEQSHARLLADRRTLDAVANALSDLTSPDVPPLTTKDLHIGAVARRLGVQPATLRKWENAGILHPERDRATGYRTYTAATVRDAHLAHQLRRGGYLLEQIADVVEKVRTAGGIAPLESTLEDWRSRLNSRSLAMLKASARLAAYLEHG</sequence>
<dbReference type="CDD" id="cd04773">
    <property type="entry name" value="HTH_TioE_rpt2"/>
    <property type="match status" value="1"/>
</dbReference>
<dbReference type="InterPro" id="IPR047057">
    <property type="entry name" value="MerR_fam"/>
</dbReference>
<dbReference type="Pfam" id="PF00376">
    <property type="entry name" value="MerR"/>
    <property type="match status" value="1"/>
</dbReference>
<evidence type="ECO:0000313" key="3">
    <source>
        <dbReference type="EMBL" id="GAA0944966.1"/>
    </source>
</evidence>
<keyword evidence="1" id="KW-0238">DNA-binding</keyword>
<dbReference type="PANTHER" id="PTHR30204">
    <property type="entry name" value="REDOX-CYCLING DRUG-SENSING TRANSCRIPTIONAL ACTIVATOR SOXR"/>
    <property type="match status" value="1"/>
</dbReference>
<gene>
    <name evidence="3" type="ORF">GCM10009550_18290</name>
</gene>
<accession>A0ABP4B750</accession>
<keyword evidence="4" id="KW-1185">Reference proteome</keyword>
<dbReference type="SMART" id="SM00422">
    <property type="entry name" value="HTH_MERR"/>
    <property type="match status" value="2"/>
</dbReference>
<comment type="caution">
    <text evidence="3">The sequence shown here is derived from an EMBL/GenBank/DDBJ whole genome shotgun (WGS) entry which is preliminary data.</text>
</comment>
<protein>
    <submittedName>
        <fullName evidence="3">TioE family transcriptional regulator</fullName>
    </submittedName>
</protein>
<evidence type="ECO:0000313" key="4">
    <source>
        <dbReference type="Proteomes" id="UP001500665"/>
    </source>
</evidence>
<dbReference type="RefSeq" id="WP_344238799.1">
    <property type="nucleotide sequence ID" value="NZ_BAAAHH010000005.1"/>
</dbReference>
<feature type="domain" description="HTH merR-type" evidence="2">
    <location>
        <begin position="1"/>
        <end position="53"/>
    </location>
</feature>
<dbReference type="InterPro" id="IPR009061">
    <property type="entry name" value="DNA-bd_dom_put_sf"/>
</dbReference>
<proteinExistence type="predicted"/>